<evidence type="ECO:0000256" key="4">
    <source>
        <dbReference type="ARBA" id="ARBA00023136"/>
    </source>
</evidence>
<keyword evidence="8" id="KW-1185">Reference proteome</keyword>
<keyword evidence="2 5" id="KW-0812">Transmembrane</keyword>
<accession>A0ABU7PQ59</accession>
<gene>
    <name evidence="7" type="ORF">V2J94_01605</name>
</gene>
<feature type="domain" description="Methylamine utilisation protein MauE" evidence="6">
    <location>
        <begin position="5"/>
        <end position="133"/>
    </location>
</feature>
<name>A0ABU7PQ59_9ACTN</name>
<feature type="transmembrane region" description="Helical" evidence="5">
    <location>
        <begin position="75"/>
        <end position="93"/>
    </location>
</feature>
<feature type="transmembrane region" description="Helical" evidence="5">
    <location>
        <begin position="147"/>
        <end position="165"/>
    </location>
</feature>
<comment type="subcellular location">
    <subcellularLocation>
        <location evidence="1">Membrane</location>
        <topology evidence="1">Multi-pass membrane protein</topology>
    </subcellularLocation>
</comment>
<reference evidence="7 8" key="1">
    <citation type="submission" date="2023-11" db="EMBL/GenBank/DDBJ databases">
        <title>30 novel species of actinomycetes from the DSMZ collection.</title>
        <authorList>
            <person name="Nouioui I."/>
        </authorList>
    </citation>
    <scope>NUCLEOTIDE SEQUENCE [LARGE SCALE GENOMIC DNA]</scope>
    <source>
        <strain evidence="7 8">DSM 41524</strain>
    </source>
</reference>
<dbReference type="InterPro" id="IPR009908">
    <property type="entry name" value="Methylamine_util_MauE"/>
</dbReference>
<dbReference type="RefSeq" id="WP_330805949.1">
    <property type="nucleotide sequence ID" value="NZ_JAZBJO010000001.1"/>
</dbReference>
<feature type="transmembrane region" description="Helical" evidence="5">
    <location>
        <begin position="46"/>
        <end position="68"/>
    </location>
</feature>
<evidence type="ECO:0000259" key="6">
    <source>
        <dbReference type="Pfam" id="PF07291"/>
    </source>
</evidence>
<proteinExistence type="predicted"/>
<protein>
    <submittedName>
        <fullName evidence="7">MauE/DoxX family redox-associated membrane protein</fullName>
    </submittedName>
</protein>
<evidence type="ECO:0000313" key="7">
    <source>
        <dbReference type="EMBL" id="MEE4590604.1"/>
    </source>
</evidence>
<dbReference type="EMBL" id="JAZBJO010000001">
    <property type="protein sequence ID" value="MEE4590604.1"/>
    <property type="molecule type" value="Genomic_DNA"/>
</dbReference>
<keyword evidence="3 5" id="KW-1133">Transmembrane helix</keyword>
<evidence type="ECO:0000256" key="5">
    <source>
        <dbReference type="SAM" id="Phobius"/>
    </source>
</evidence>
<evidence type="ECO:0000256" key="2">
    <source>
        <dbReference type="ARBA" id="ARBA00022692"/>
    </source>
</evidence>
<dbReference type="Pfam" id="PF07291">
    <property type="entry name" value="MauE"/>
    <property type="match status" value="1"/>
</dbReference>
<comment type="caution">
    <text evidence="7">The sequence shown here is derived from an EMBL/GenBank/DDBJ whole genome shotgun (WGS) entry which is preliminary data.</text>
</comment>
<evidence type="ECO:0000256" key="3">
    <source>
        <dbReference type="ARBA" id="ARBA00022989"/>
    </source>
</evidence>
<dbReference type="Proteomes" id="UP001354709">
    <property type="component" value="Unassembled WGS sequence"/>
</dbReference>
<keyword evidence="4 5" id="KW-0472">Membrane</keyword>
<evidence type="ECO:0000313" key="8">
    <source>
        <dbReference type="Proteomes" id="UP001354709"/>
    </source>
</evidence>
<organism evidence="7 8">
    <name type="scientific">Streptomyces asiaticus subsp. ignotus</name>
    <dbReference type="NCBI Taxonomy" id="3098222"/>
    <lineage>
        <taxon>Bacteria</taxon>
        <taxon>Bacillati</taxon>
        <taxon>Actinomycetota</taxon>
        <taxon>Actinomycetes</taxon>
        <taxon>Kitasatosporales</taxon>
        <taxon>Streptomycetaceae</taxon>
        <taxon>Streptomyces</taxon>
        <taxon>Streptomyces violaceusniger group</taxon>
    </lineage>
</organism>
<sequence length="286" mass="28949">MSALVCALAPLVLAGVLGPAGAGKLFGRGTARQAPRTALARLLRDGGRAALALRTLGAVELLLAAALLAPPATPLPGAAAALLGAGFLGYLGYARAAAPGSSCGCTAGRDTPLTGRSFARAAAVLAGGAAAALAQQPWWTAAARRPAAALCLVLAAAVTLMALSADPDRRWRMPLRRLRLRITGHPLAATGARTAVPVAATVELLERSRAWQSVSRVVRSALLDHWDDGGWRILQFAGVYGGGPAARPVLVLFAVDAGASLDTVREPAVRVSVIDADSGAPVMATA</sequence>
<evidence type="ECO:0000256" key="1">
    <source>
        <dbReference type="ARBA" id="ARBA00004141"/>
    </source>
</evidence>